<dbReference type="InterPro" id="IPR037294">
    <property type="entry name" value="ABC_BtuC-like"/>
</dbReference>
<comment type="subcellular location">
    <subcellularLocation>
        <location evidence="1">Cell membrane</location>
        <topology evidence="1">Multi-pass membrane protein</topology>
    </subcellularLocation>
</comment>
<dbReference type="PANTHER" id="PTHR30472:SF24">
    <property type="entry name" value="FERRIC ENTEROBACTIN TRANSPORT SYSTEM PERMEASE PROTEIN FEPG"/>
    <property type="match status" value="1"/>
</dbReference>
<feature type="transmembrane region" description="Helical" evidence="8">
    <location>
        <begin position="131"/>
        <end position="150"/>
    </location>
</feature>
<accession>A0A1I2DP41</accession>
<feature type="transmembrane region" description="Helical" evidence="8">
    <location>
        <begin position="76"/>
        <end position="96"/>
    </location>
</feature>
<dbReference type="EMBL" id="FONT01000004">
    <property type="protein sequence ID" value="SFE82285.1"/>
    <property type="molecule type" value="Genomic_DNA"/>
</dbReference>
<gene>
    <name evidence="9" type="ORF">SAMN05192532_104203</name>
</gene>
<feature type="transmembrane region" description="Helical" evidence="8">
    <location>
        <begin position="207"/>
        <end position="224"/>
    </location>
</feature>
<dbReference type="PANTHER" id="PTHR30472">
    <property type="entry name" value="FERRIC ENTEROBACTIN TRANSPORT SYSTEM PERMEASE PROTEIN"/>
    <property type="match status" value="1"/>
</dbReference>
<sequence length="345" mass="36283">MKRHLGFRNRSFSFQVKSKTVLMIGLLALLVVLACIAGPSLGNKLLSPWEVVKTIIGHSTGGNEFIIMTSRLPRTLASLLVGAALGVAGLILQGIVRNPLAAPDVIGVTGGASVAAVAFLTFLAGSVSMEWMPVAAIAGALIISVFIYMLSWSNGITPMRLILIGIGMAAVMSALTTFMIVLSSSVTASQAYLWLTGSVYGASWEDVMMMALLVFLLIPLAFIFSRSLNAQQLGDEVAVGMGVQVQRDRFILLAICVILTGSAVAAVGAIGFVGLIAPHIARTLVSQTYGSLVIASSLTGALLLFTADLTARTIFYPVDIPAGVFTAGVGAPFFLYLLLKNRNQF</sequence>
<keyword evidence="3" id="KW-0813">Transport</keyword>
<dbReference type="PROSITE" id="PS51257">
    <property type="entry name" value="PROKAR_LIPOPROTEIN"/>
    <property type="match status" value="1"/>
</dbReference>
<evidence type="ECO:0000256" key="1">
    <source>
        <dbReference type="ARBA" id="ARBA00004651"/>
    </source>
</evidence>
<feature type="transmembrane region" description="Helical" evidence="8">
    <location>
        <begin position="250"/>
        <end position="277"/>
    </location>
</feature>
<keyword evidence="5 8" id="KW-0812">Transmembrane</keyword>
<evidence type="ECO:0000256" key="4">
    <source>
        <dbReference type="ARBA" id="ARBA00022475"/>
    </source>
</evidence>
<organism evidence="9 10">
    <name type="scientific">Alteribacillus iranensis</name>
    <dbReference type="NCBI Taxonomy" id="930128"/>
    <lineage>
        <taxon>Bacteria</taxon>
        <taxon>Bacillati</taxon>
        <taxon>Bacillota</taxon>
        <taxon>Bacilli</taxon>
        <taxon>Bacillales</taxon>
        <taxon>Bacillaceae</taxon>
        <taxon>Alteribacillus</taxon>
    </lineage>
</organism>
<dbReference type="InterPro" id="IPR000522">
    <property type="entry name" value="ABC_transptr_permease_BtuC"/>
</dbReference>
<name>A0A1I2DP41_9BACI</name>
<evidence type="ECO:0000313" key="9">
    <source>
        <dbReference type="EMBL" id="SFE82285.1"/>
    </source>
</evidence>
<comment type="similarity">
    <text evidence="2">Belongs to the binding-protein-dependent transport system permease family. FecCD subfamily.</text>
</comment>
<dbReference type="Gene3D" id="1.10.3470.10">
    <property type="entry name" value="ABC transporter involved in vitamin B12 uptake, BtuC"/>
    <property type="match status" value="1"/>
</dbReference>
<evidence type="ECO:0000256" key="7">
    <source>
        <dbReference type="ARBA" id="ARBA00023136"/>
    </source>
</evidence>
<dbReference type="OrthoDB" id="9811721at2"/>
<evidence type="ECO:0000256" key="8">
    <source>
        <dbReference type="SAM" id="Phobius"/>
    </source>
</evidence>
<protein>
    <submittedName>
        <fullName evidence="9">Iron complex transport system permease protein</fullName>
    </submittedName>
</protein>
<keyword evidence="7 8" id="KW-0472">Membrane</keyword>
<feature type="transmembrane region" description="Helical" evidence="8">
    <location>
        <begin position="105"/>
        <end position="125"/>
    </location>
</feature>
<dbReference type="STRING" id="930128.SAMN05192532_104203"/>
<feature type="transmembrane region" description="Helical" evidence="8">
    <location>
        <begin position="21"/>
        <end position="41"/>
    </location>
</feature>
<proteinExistence type="inferred from homology"/>
<keyword evidence="4" id="KW-1003">Cell membrane</keyword>
<dbReference type="Proteomes" id="UP000199516">
    <property type="component" value="Unassembled WGS sequence"/>
</dbReference>
<dbReference type="GO" id="GO:0033214">
    <property type="term" value="P:siderophore-iron import into cell"/>
    <property type="evidence" value="ECO:0007669"/>
    <property type="project" value="TreeGrafter"/>
</dbReference>
<keyword evidence="6 8" id="KW-1133">Transmembrane helix</keyword>
<evidence type="ECO:0000256" key="3">
    <source>
        <dbReference type="ARBA" id="ARBA00022448"/>
    </source>
</evidence>
<feature type="transmembrane region" description="Helical" evidence="8">
    <location>
        <begin position="314"/>
        <end position="339"/>
    </location>
</feature>
<feature type="transmembrane region" description="Helical" evidence="8">
    <location>
        <begin position="289"/>
        <end position="307"/>
    </location>
</feature>
<dbReference type="RefSeq" id="WP_091661488.1">
    <property type="nucleotide sequence ID" value="NZ_FONT01000004.1"/>
</dbReference>
<dbReference type="Pfam" id="PF01032">
    <property type="entry name" value="FecCD"/>
    <property type="match status" value="1"/>
</dbReference>
<evidence type="ECO:0000256" key="5">
    <source>
        <dbReference type="ARBA" id="ARBA00022692"/>
    </source>
</evidence>
<evidence type="ECO:0000256" key="2">
    <source>
        <dbReference type="ARBA" id="ARBA00007935"/>
    </source>
</evidence>
<evidence type="ECO:0000313" key="10">
    <source>
        <dbReference type="Proteomes" id="UP000199516"/>
    </source>
</evidence>
<dbReference type="SUPFAM" id="SSF81345">
    <property type="entry name" value="ABC transporter involved in vitamin B12 uptake, BtuC"/>
    <property type="match status" value="1"/>
</dbReference>
<dbReference type="CDD" id="cd06550">
    <property type="entry name" value="TM_ABC_iron-siderophores_like"/>
    <property type="match status" value="1"/>
</dbReference>
<dbReference type="GO" id="GO:0005886">
    <property type="term" value="C:plasma membrane"/>
    <property type="evidence" value="ECO:0007669"/>
    <property type="project" value="UniProtKB-SubCell"/>
</dbReference>
<dbReference type="AlphaFoldDB" id="A0A1I2DP41"/>
<dbReference type="GO" id="GO:0022857">
    <property type="term" value="F:transmembrane transporter activity"/>
    <property type="evidence" value="ECO:0007669"/>
    <property type="project" value="InterPro"/>
</dbReference>
<reference evidence="9 10" key="1">
    <citation type="submission" date="2016-10" db="EMBL/GenBank/DDBJ databases">
        <authorList>
            <person name="de Groot N.N."/>
        </authorList>
    </citation>
    <scope>NUCLEOTIDE SEQUENCE [LARGE SCALE GENOMIC DNA]</scope>
    <source>
        <strain evidence="9 10">DSM 23995</strain>
    </source>
</reference>
<feature type="transmembrane region" description="Helical" evidence="8">
    <location>
        <begin position="162"/>
        <end position="187"/>
    </location>
</feature>
<evidence type="ECO:0000256" key="6">
    <source>
        <dbReference type="ARBA" id="ARBA00022989"/>
    </source>
</evidence>
<dbReference type="FunFam" id="1.10.3470.10:FF:000001">
    <property type="entry name" value="Vitamin B12 ABC transporter permease BtuC"/>
    <property type="match status" value="1"/>
</dbReference>
<keyword evidence="10" id="KW-1185">Reference proteome</keyword>